<reference evidence="2 3" key="1">
    <citation type="journal article" date="2021" name="Elife">
        <title>Chloroplast acquisition without the gene transfer in kleptoplastic sea slugs, Plakobranchus ocellatus.</title>
        <authorList>
            <person name="Maeda T."/>
            <person name="Takahashi S."/>
            <person name="Yoshida T."/>
            <person name="Shimamura S."/>
            <person name="Takaki Y."/>
            <person name="Nagai Y."/>
            <person name="Toyoda A."/>
            <person name="Suzuki Y."/>
            <person name="Arimoto A."/>
            <person name="Ishii H."/>
            <person name="Satoh N."/>
            <person name="Nishiyama T."/>
            <person name="Hasebe M."/>
            <person name="Maruyama T."/>
            <person name="Minagawa J."/>
            <person name="Obokata J."/>
            <person name="Shigenobu S."/>
        </authorList>
    </citation>
    <scope>NUCLEOTIDE SEQUENCE [LARGE SCALE GENOMIC DNA]</scope>
</reference>
<organism evidence="2 3">
    <name type="scientific">Plakobranchus ocellatus</name>
    <dbReference type="NCBI Taxonomy" id="259542"/>
    <lineage>
        <taxon>Eukaryota</taxon>
        <taxon>Metazoa</taxon>
        <taxon>Spiralia</taxon>
        <taxon>Lophotrochozoa</taxon>
        <taxon>Mollusca</taxon>
        <taxon>Gastropoda</taxon>
        <taxon>Heterobranchia</taxon>
        <taxon>Euthyneura</taxon>
        <taxon>Panpulmonata</taxon>
        <taxon>Sacoglossa</taxon>
        <taxon>Placobranchoidea</taxon>
        <taxon>Plakobranchidae</taxon>
        <taxon>Plakobranchus</taxon>
    </lineage>
</organism>
<comment type="caution">
    <text evidence="2">The sequence shown here is derived from an EMBL/GenBank/DDBJ whole genome shotgun (WGS) entry which is preliminary data.</text>
</comment>
<accession>A0AAV3ZP19</accession>
<evidence type="ECO:0000256" key="1">
    <source>
        <dbReference type="SAM" id="MobiDB-lite"/>
    </source>
</evidence>
<evidence type="ECO:0000313" key="3">
    <source>
        <dbReference type="Proteomes" id="UP000735302"/>
    </source>
</evidence>
<feature type="compositionally biased region" description="Basic and acidic residues" evidence="1">
    <location>
        <begin position="129"/>
        <end position="149"/>
    </location>
</feature>
<sequence length="156" mass="17866">MIIGYKDRWQYKQINASKTDQEFWCSGQFLNLNLLMYGKNTSYDSNIDPDSGMAIKIFDTFMKDLGTGYNIFAHRWSTNHALVKLSYWHSSSELEKLSSSPQDTKACAHGGQVSQDRRSLLLVSFKEKNSHNDGKYCRGREHGYSRETEASNGPHL</sequence>
<dbReference type="AlphaFoldDB" id="A0AAV3ZP19"/>
<feature type="region of interest" description="Disordered" evidence="1">
    <location>
        <begin position="129"/>
        <end position="156"/>
    </location>
</feature>
<gene>
    <name evidence="2" type="ORF">PoB_002283000</name>
</gene>
<name>A0AAV3ZP19_9GAST</name>
<dbReference type="Proteomes" id="UP000735302">
    <property type="component" value="Unassembled WGS sequence"/>
</dbReference>
<evidence type="ECO:0000313" key="2">
    <source>
        <dbReference type="EMBL" id="GFN96324.1"/>
    </source>
</evidence>
<protein>
    <submittedName>
        <fullName evidence="2">Uncharacterized protein</fullName>
    </submittedName>
</protein>
<proteinExistence type="predicted"/>
<dbReference type="EMBL" id="BLXT01002667">
    <property type="protein sequence ID" value="GFN96324.1"/>
    <property type="molecule type" value="Genomic_DNA"/>
</dbReference>
<keyword evidence="3" id="KW-1185">Reference proteome</keyword>